<reference evidence="2 3" key="1">
    <citation type="submission" date="2019-04" db="EMBL/GenBank/DDBJ databases">
        <title>An improved genome assembly and genetic linkage map for asparagus bean, Vigna unguiculata ssp. sesquipedialis.</title>
        <authorList>
            <person name="Xia Q."/>
            <person name="Zhang R."/>
            <person name="Dong Y."/>
        </authorList>
    </citation>
    <scope>NUCLEOTIDE SEQUENCE [LARGE SCALE GENOMIC DNA]</scope>
    <source>
        <tissue evidence="2">Leaf</tissue>
    </source>
</reference>
<keyword evidence="1" id="KW-0812">Transmembrane</keyword>
<sequence length="181" mass="20515">MSHHHYQRTPLPIQHTNGQVVSSNMEIRGDDVGGHGGREIMAIVVMEGVAGQFKAREDNEKGRFMVDEGTFEQISLHIDCIEAYKHSAHRILFVYGAHCFVRGRGAITLFILQFLKFARSIRLRSSLSTPFYLMVLGFGGKLVYKCTKKRASRLKCPVNGKRIQGVCFLLPFQFLLFHCVV</sequence>
<accession>A0A4D6NH88</accession>
<keyword evidence="3" id="KW-1185">Reference proteome</keyword>
<dbReference type="AlphaFoldDB" id="A0A4D6NH88"/>
<proteinExistence type="predicted"/>
<name>A0A4D6NH88_VIGUN</name>
<organism evidence="2 3">
    <name type="scientific">Vigna unguiculata</name>
    <name type="common">Cowpea</name>
    <dbReference type="NCBI Taxonomy" id="3917"/>
    <lineage>
        <taxon>Eukaryota</taxon>
        <taxon>Viridiplantae</taxon>
        <taxon>Streptophyta</taxon>
        <taxon>Embryophyta</taxon>
        <taxon>Tracheophyta</taxon>
        <taxon>Spermatophyta</taxon>
        <taxon>Magnoliopsida</taxon>
        <taxon>eudicotyledons</taxon>
        <taxon>Gunneridae</taxon>
        <taxon>Pentapetalae</taxon>
        <taxon>rosids</taxon>
        <taxon>fabids</taxon>
        <taxon>Fabales</taxon>
        <taxon>Fabaceae</taxon>
        <taxon>Papilionoideae</taxon>
        <taxon>50 kb inversion clade</taxon>
        <taxon>NPAAA clade</taxon>
        <taxon>indigoferoid/millettioid clade</taxon>
        <taxon>Phaseoleae</taxon>
        <taxon>Vigna</taxon>
    </lineage>
</organism>
<dbReference type="EMBL" id="CP039354">
    <property type="protein sequence ID" value="QCE11297.1"/>
    <property type="molecule type" value="Genomic_DNA"/>
</dbReference>
<evidence type="ECO:0000313" key="3">
    <source>
        <dbReference type="Proteomes" id="UP000501690"/>
    </source>
</evidence>
<protein>
    <submittedName>
        <fullName evidence="2">Uncharacterized protein</fullName>
    </submittedName>
</protein>
<evidence type="ECO:0000256" key="1">
    <source>
        <dbReference type="SAM" id="Phobius"/>
    </source>
</evidence>
<keyword evidence="1" id="KW-1133">Transmembrane helix</keyword>
<keyword evidence="1" id="KW-0472">Membrane</keyword>
<feature type="transmembrane region" description="Helical" evidence="1">
    <location>
        <begin position="127"/>
        <end position="144"/>
    </location>
</feature>
<feature type="transmembrane region" description="Helical" evidence="1">
    <location>
        <begin position="92"/>
        <end position="115"/>
    </location>
</feature>
<evidence type="ECO:0000313" key="2">
    <source>
        <dbReference type="EMBL" id="QCE11297.1"/>
    </source>
</evidence>
<gene>
    <name evidence="2" type="ORF">DEO72_LG10g2530</name>
</gene>
<dbReference type="Proteomes" id="UP000501690">
    <property type="component" value="Linkage Group LG10"/>
</dbReference>